<dbReference type="AlphaFoldDB" id="A0A1J5RRL9"/>
<name>A0A1J5RRL9_9ZZZZ</name>
<proteinExistence type="predicted"/>
<dbReference type="EMBL" id="MLJW01000116">
    <property type="protein sequence ID" value="OIQ98630.1"/>
    <property type="molecule type" value="Genomic_DNA"/>
</dbReference>
<evidence type="ECO:0000313" key="1">
    <source>
        <dbReference type="EMBL" id="OIQ98630.1"/>
    </source>
</evidence>
<gene>
    <name evidence="1" type="ORF">GALL_192880</name>
</gene>
<reference evidence="1" key="1">
    <citation type="submission" date="2016-10" db="EMBL/GenBank/DDBJ databases">
        <title>Sequence of Gallionella enrichment culture.</title>
        <authorList>
            <person name="Poehlein A."/>
            <person name="Muehling M."/>
            <person name="Daniel R."/>
        </authorList>
    </citation>
    <scope>NUCLEOTIDE SEQUENCE</scope>
</reference>
<protein>
    <submittedName>
        <fullName evidence="1">Uncharacterized protein</fullName>
    </submittedName>
</protein>
<accession>A0A1J5RRL9</accession>
<comment type="caution">
    <text evidence="1">The sequence shown here is derived from an EMBL/GenBank/DDBJ whole genome shotgun (WGS) entry which is preliminary data.</text>
</comment>
<organism evidence="1">
    <name type="scientific">mine drainage metagenome</name>
    <dbReference type="NCBI Taxonomy" id="410659"/>
    <lineage>
        <taxon>unclassified sequences</taxon>
        <taxon>metagenomes</taxon>
        <taxon>ecological metagenomes</taxon>
    </lineage>
</organism>
<sequence length="115" mass="13191">MNQDNPSHNATGKTLSDMPLFSSFRKSEDNLPLSERLVEFSDQFSEFVCVNAFLSEAFSNMLAEQEAMNDEIVRGAQYCAESLRTRSFELRRDLDRVCERYLAEHEQQLDPDGSS</sequence>